<accession>A0A7S2UEC0</accession>
<feature type="compositionally biased region" description="Gly residues" evidence="1">
    <location>
        <begin position="172"/>
        <end position="185"/>
    </location>
</feature>
<dbReference type="GO" id="GO:0005634">
    <property type="term" value="C:nucleus"/>
    <property type="evidence" value="ECO:0007669"/>
    <property type="project" value="TreeGrafter"/>
</dbReference>
<dbReference type="EMBL" id="HBHQ01013643">
    <property type="protein sequence ID" value="CAD9817239.1"/>
    <property type="molecule type" value="Transcribed_RNA"/>
</dbReference>
<dbReference type="InterPro" id="IPR017930">
    <property type="entry name" value="Myb_dom"/>
</dbReference>
<evidence type="ECO:0000259" key="3">
    <source>
        <dbReference type="PROSITE" id="PS51294"/>
    </source>
</evidence>
<dbReference type="PROSITE" id="PS50090">
    <property type="entry name" value="MYB_LIKE"/>
    <property type="match status" value="2"/>
</dbReference>
<feature type="compositionally biased region" description="Gly residues" evidence="1">
    <location>
        <begin position="128"/>
        <end position="138"/>
    </location>
</feature>
<feature type="region of interest" description="Disordered" evidence="1">
    <location>
        <begin position="128"/>
        <end position="317"/>
    </location>
</feature>
<dbReference type="InterPro" id="IPR050560">
    <property type="entry name" value="MYB_TF"/>
</dbReference>
<feature type="region of interest" description="Disordered" evidence="1">
    <location>
        <begin position="1"/>
        <end position="32"/>
    </location>
</feature>
<dbReference type="SMART" id="SM00717">
    <property type="entry name" value="SANT"/>
    <property type="match status" value="2"/>
</dbReference>
<feature type="region of interest" description="Disordered" evidence="1">
    <location>
        <begin position="560"/>
        <end position="584"/>
    </location>
</feature>
<evidence type="ECO:0008006" key="5">
    <source>
        <dbReference type="Google" id="ProtNLM"/>
    </source>
</evidence>
<dbReference type="PROSITE" id="PS51294">
    <property type="entry name" value="HTH_MYB"/>
    <property type="match status" value="2"/>
</dbReference>
<feature type="domain" description="Myb-like" evidence="2">
    <location>
        <begin position="307"/>
        <end position="359"/>
    </location>
</feature>
<evidence type="ECO:0000256" key="1">
    <source>
        <dbReference type="SAM" id="MobiDB-lite"/>
    </source>
</evidence>
<protein>
    <recommendedName>
        <fullName evidence="5">Myb-like domain-containing protein</fullName>
    </recommendedName>
</protein>
<dbReference type="CDD" id="cd00167">
    <property type="entry name" value="SANT"/>
    <property type="match status" value="2"/>
</dbReference>
<dbReference type="SUPFAM" id="SSF63748">
    <property type="entry name" value="Tudor/PWWP/MBT"/>
    <property type="match status" value="1"/>
</dbReference>
<reference evidence="4" key="1">
    <citation type="submission" date="2021-01" db="EMBL/GenBank/DDBJ databases">
        <authorList>
            <person name="Corre E."/>
            <person name="Pelletier E."/>
            <person name="Niang G."/>
            <person name="Scheremetjew M."/>
            <person name="Finn R."/>
            <person name="Kale V."/>
            <person name="Holt S."/>
            <person name="Cochrane G."/>
            <person name="Meng A."/>
            <person name="Brown T."/>
            <person name="Cohen L."/>
        </authorList>
    </citation>
    <scope>NUCLEOTIDE SEQUENCE</scope>
    <source>
        <strain evidence="4">CCMP2084</strain>
    </source>
</reference>
<feature type="domain" description="Myb-like" evidence="2">
    <location>
        <begin position="360"/>
        <end position="410"/>
    </location>
</feature>
<feature type="domain" description="HTH myb-type" evidence="3">
    <location>
        <begin position="314"/>
        <end position="363"/>
    </location>
</feature>
<dbReference type="GO" id="GO:0000981">
    <property type="term" value="F:DNA-binding transcription factor activity, RNA polymerase II-specific"/>
    <property type="evidence" value="ECO:0007669"/>
    <property type="project" value="TreeGrafter"/>
</dbReference>
<dbReference type="AlphaFoldDB" id="A0A7S2UEC0"/>
<dbReference type="Pfam" id="PF13921">
    <property type="entry name" value="Myb_DNA-bind_6"/>
    <property type="match status" value="1"/>
</dbReference>
<evidence type="ECO:0000313" key="4">
    <source>
        <dbReference type="EMBL" id="CAD9817239.1"/>
    </source>
</evidence>
<proteinExistence type="predicted"/>
<dbReference type="InterPro" id="IPR001005">
    <property type="entry name" value="SANT/Myb"/>
</dbReference>
<dbReference type="GO" id="GO:0000978">
    <property type="term" value="F:RNA polymerase II cis-regulatory region sequence-specific DNA binding"/>
    <property type="evidence" value="ECO:0007669"/>
    <property type="project" value="TreeGrafter"/>
</dbReference>
<dbReference type="Gene3D" id="2.30.30.140">
    <property type="match status" value="1"/>
</dbReference>
<dbReference type="Gene3D" id="1.10.10.60">
    <property type="entry name" value="Homeodomain-like"/>
    <property type="match status" value="2"/>
</dbReference>
<feature type="domain" description="HTH myb-type" evidence="3">
    <location>
        <begin position="364"/>
        <end position="414"/>
    </location>
</feature>
<organism evidence="4">
    <name type="scientific">Attheya septentrionalis</name>
    <dbReference type="NCBI Taxonomy" id="420275"/>
    <lineage>
        <taxon>Eukaryota</taxon>
        <taxon>Sar</taxon>
        <taxon>Stramenopiles</taxon>
        <taxon>Ochrophyta</taxon>
        <taxon>Bacillariophyta</taxon>
        <taxon>Coscinodiscophyceae</taxon>
        <taxon>Chaetocerotophycidae</taxon>
        <taxon>Chaetocerotales</taxon>
        <taxon>Attheyaceae</taxon>
        <taxon>Attheya</taxon>
    </lineage>
</organism>
<sequence length="584" mass="63326">MAEMRPFVNTMASPRGRAGPQDNPPSGEGSNDDLCAGCGRTNLNLLVCDDPSGQNNTPWGRQRFCANCMIGKKVRVFWPLDEHWYIGIVQRFDPNTGEHLLTYPDGDTEWVKIGESNTTGIGALTGAGGSAPVRGGGIPNDVNGGVSQPTMQQHPGMRGMGDDRISPDKGQRGGGSFDQGLGGAGPPSPDNRGGSPSQANQARGGAPPQPIYGGGHPGMYQQGPPMGYGMGPGPYPGMHHPGQGYGPPPGQYPGPPPPYPYHPHQSHMMGGIPPGGGAPGRKASSPTNVPDSQATSDGKDPVDGGSKRKSGPKTWTKEEDALLLNMVQSMRMPMKWSIVAQSMPERTGKQCRERYVNHLNPRLKITEWSPSEDATIFHLYDSAGSQWAKMSKMIPGRTDNGIKNRFHNLRRQLEREDEHRLRLSKPQDFPDEIRIDRIREFPENLKGKSDELWEMTKGIGVLAAQSVLGGGIARNAGRFGPFRGPTDPNQGEQCARCGLMVPSVHCGTEICTKTRWCLTCTRLPPHVSGSLLRECLNLRRCQDGEKRKILEAWDGKVDDNATYDSAKSEEETKSEENAPIAMET</sequence>
<dbReference type="InterPro" id="IPR009057">
    <property type="entry name" value="Homeodomain-like_sf"/>
</dbReference>
<evidence type="ECO:0000259" key="2">
    <source>
        <dbReference type="PROSITE" id="PS50090"/>
    </source>
</evidence>
<dbReference type="PANTHER" id="PTHR45614:SF232">
    <property type="entry name" value="TRANSCRIPTION FACTOR MYB3R-2"/>
    <property type="match status" value="1"/>
</dbReference>
<feature type="compositionally biased region" description="Basic and acidic residues" evidence="1">
    <location>
        <begin position="566"/>
        <end position="576"/>
    </location>
</feature>
<feature type="compositionally biased region" description="Basic and acidic residues" evidence="1">
    <location>
        <begin position="160"/>
        <end position="171"/>
    </location>
</feature>
<feature type="compositionally biased region" description="Basic and acidic residues" evidence="1">
    <location>
        <begin position="297"/>
        <end position="306"/>
    </location>
</feature>
<dbReference type="SUPFAM" id="SSF46689">
    <property type="entry name" value="Homeodomain-like"/>
    <property type="match status" value="1"/>
</dbReference>
<feature type="compositionally biased region" description="Polar residues" evidence="1">
    <location>
        <begin position="284"/>
        <end position="296"/>
    </location>
</feature>
<dbReference type="CDD" id="cd20404">
    <property type="entry name" value="Tudor_Agenet_AtEML-like"/>
    <property type="match status" value="1"/>
</dbReference>
<dbReference type="PANTHER" id="PTHR45614">
    <property type="entry name" value="MYB PROTEIN-RELATED"/>
    <property type="match status" value="1"/>
</dbReference>
<name>A0A7S2UEC0_9STRA</name>
<gene>
    <name evidence="4" type="ORF">ASEP1449_LOCUS9071</name>
</gene>
<feature type="compositionally biased region" description="Pro residues" evidence="1">
    <location>
        <begin position="246"/>
        <end position="261"/>
    </location>
</feature>